<accession>A0A6V8NQU1</accession>
<reference evidence="1 2" key="1">
    <citation type="journal article" date="2020" name="Front. Microbiol.">
        <title>Single-cell genomics of novel Actinobacteria with the Wood-Ljungdahl pathway discovered in a serpentinizing system.</title>
        <authorList>
            <person name="Merino N."/>
            <person name="Kawai M."/>
            <person name="Boyd E.S."/>
            <person name="Colman D.R."/>
            <person name="McGlynn S.E."/>
            <person name="Nealson K.H."/>
            <person name="Kurokawa K."/>
            <person name="Hongoh Y."/>
        </authorList>
    </citation>
    <scope>NUCLEOTIDE SEQUENCE [LARGE SCALE GENOMIC DNA]</scope>
    <source>
        <strain evidence="1 2">S06</strain>
    </source>
</reference>
<evidence type="ECO:0000313" key="1">
    <source>
        <dbReference type="EMBL" id="GFP22433.1"/>
    </source>
</evidence>
<proteinExistence type="predicted"/>
<comment type="caution">
    <text evidence="1">The sequence shown here is derived from an EMBL/GenBank/DDBJ whole genome shotgun (WGS) entry which is preliminary data.</text>
</comment>
<name>A0A6V8NQU1_9ACTN</name>
<dbReference type="EMBL" id="BLRV01000418">
    <property type="protein sequence ID" value="GFP22433.1"/>
    <property type="molecule type" value="Genomic_DNA"/>
</dbReference>
<dbReference type="Proteomes" id="UP000580051">
    <property type="component" value="Unassembled WGS sequence"/>
</dbReference>
<evidence type="ECO:0000313" key="2">
    <source>
        <dbReference type="Proteomes" id="UP000580051"/>
    </source>
</evidence>
<gene>
    <name evidence="1" type="ORF">HKBW3S06_01661</name>
</gene>
<protein>
    <submittedName>
        <fullName evidence="1">Uncharacterized protein</fullName>
    </submittedName>
</protein>
<sequence length="47" mass="5522">MKKQYRFVVIRRPIAEEDSDQLTLFTMGKYSYAGHCDEFTDNGYISP</sequence>
<dbReference type="AlphaFoldDB" id="A0A6V8NQU1"/>
<organism evidence="1 2">
    <name type="scientific">Candidatus Hakubella thermalkaliphila</name>
    <dbReference type="NCBI Taxonomy" id="2754717"/>
    <lineage>
        <taxon>Bacteria</taxon>
        <taxon>Bacillati</taxon>
        <taxon>Actinomycetota</taxon>
        <taxon>Actinomycetota incertae sedis</taxon>
        <taxon>Candidatus Hakubellales</taxon>
        <taxon>Candidatus Hakubellaceae</taxon>
        <taxon>Candidatus Hakubella</taxon>
    </lineage>
</organism>